<dbReference type="Gene3D" id="3.10.180.10">
    <property type="entry name" value="2,3-Dihydroxybiphenyl 1,2-Dioxygenase, domain 1"/>
    <property type="match status" value="1"/>
</dbReference>
<dbReference type="InterPro" id="IPR029068">
    <property type="entry name" value="Glyas_Bleomycin-R_OHBP_Dase"/>
</dbReference>
<feature type="domain" description="VOC" evidence="1">
    <location>
        <begin position="4"/>
        <end position="125"/>
    </location>
</feature>
<reference evidence="2 3" key="1">
    <citation type="submission" date="2020-07" db="EMBL/GenBank/DDBJ databases">
        <title>Sequencing the genomes of 1000 actinobacteria strains.</title>
        <authorList>
            <person name="Klenk H.-P."/>
        </authorList>
    </citation>
    <scope>NUCLEOTIDE SEQUENCE [LARGE SCALE GENOMIC DNA]</scope>
    <source>
        <strain evidence="2 3">DSM 102047</strain>
    </source>
</reference>
<dbReference type="Pfam" id="PF00903">
    <property type="entry name" value="Glyoxalase"/>
    <property type="match status" value="1"/>
</dbReference>
<dbReference type="InterPro" id="IPR037523">
    <property type="entry name" value="VOC_core"/>
</dbReference>
<sequence length="139" mass="15471">MDQRLNFITLAVADMSATKAFYLDALGWQPSYQDDTVLMLQLAPGLILSFWDAEEFEAEAGPVTLKNAPVTLAYNCRTTDDVDAVLREAVTAGATLLSEGTRRAWGGYSGYFRDPNDYRWEIAWNPSALGEKLLDEIRA</sequence>
<evidence type="ECO:0000259" key="1">
    <source>
        <dbReference type="PROSITE" id="PS51819"/>
    </source>
</evidence>
<accession>A0A7Y9LT96</accession>
<dbReference type="RefSeq" id="WP_179388850.1">
    <property type="nucleotide sequence ID" value="NZ_JACBYQ010000001.1"/>
</dbReference>
<dbReference type="PANTHER" id="PTHR36503:SF2">
    <property type="entry name" value="BLR2408 PROTEIN"/>
    <property type="match status" value="1"/>
</dbReference>
<dbReference type="Proteomes" id="UP000521748">
    <property type="component" value="Unassembled WGS sequence"/>
</dbReference>
<evidence type="ECO:0000313" key="3">
    <source>
        <dbReference type="Proteomes" id="UP000521748"/>
    </source>
</evidence>
<proteinExistence type="predicted"/>
<dbReference type="SUPFAM" id="SSF54593">
    <property type="entry name" value="Glyoxalase/Bleomycin resistance protein/Dihydroxybiphenyl dioxygenase"/>
    <property type="match status" value="1"/>
</dbReference>
<dbReference type="InterPro" id="IPR004360">
    <property type="entry name" value="Glyas_Fos-R_dOase_dom"/>
</dbReference>
<dbReference type="PROSITE" id="PS51819">
    <property type="entry name" value="VOC"/>
    <property type="match status" value="1"/>
</dbReference>
<evidence type="ECO:0000313" key="2">
    <source>
        <dbReference type="EMBL" id="NYE95172.1"/>
    </source>
</evidence>
<name>A0A7Y9LT96_9MICC</name>
<keyword evidence="3" id="KW-1185">Reference proteome</keyword>
<organism evidence="2 3">
    <name type="scientific">Psychromicrobium silvestre</name>
    <dbReference type="NCBI Taxonomy" id="1645614"/>
    <lineage>
        <taxon>Bacteria</taxon>
        <taxon>Bacillati</taxon>
        <taxon>Actinomycetota</taxon>
        <taxon>Actinomycetes</taxon>
        <taxon>Micrococcales</taxon>
        <taxon>Micrococcaceae</taxon>
        <taxon>Psychromicrobium</taxon>
    </lineage>
</organism>
<protein>
    <recommendedName>
        <fullName evidence="1">VOC domain-containing protein</fullName>
    </recommendedName>
</protein>
<dbReference type="EMBL" id="JACBYQ010000001">
    <property type="protein sequence ID" value="NYE95172.1"/>
    <property type="molecule type" value="Genomic_DNA"/>
</dbReference>
<comment type="caution">
    <text evidence="2">The sequence shown here is derived from an EMBL/GenBank/DDBJ whole genome shotgun (WGS) entry which is preliminary data.</text>
</comment>
<gene>
    <name evidence="2" type="ORF">FHU41_001393</name>
</gene>
<dbReference type="PANTHER" id="PTHR36503">
    <property type="entry name" value="BLR2520 PROTEIN"/>
    <property type="match status" value="1"/>
</dbReference>
<dbReference type="AlphaFoldDB" id="A0A7Y9LT96"/>